<accession>E5DS59</accession>
<evidence type="ECO:0000313" key="1">
    <source>
        <dbReference type="EMBL" id="ADQ53233.1"/>
    </source>
</evidence>
<keyword evidence="2" id="KW-1185">Reference proteome</keyword>
<sequence>MIILKTINVYEVGVDPLPLPGLEINWWARSSSFDFVDDEMYSGVVCVGIPEGEELDLSKVVTKYFDYDCDEMFDDYGLPIKQFMYIEDHDNHVCDGLKWMYTHEYMSAIGTDVDVFPFQHAEQFESAIKYEIIDLIYHSVSSREMVESGTEFNYYFHTFAVKYKGVAWIIKFGSLSEDKPNNRCFETERA</sequence>
<dbReference type="KEGG" id="vg:10323502"/>
<protein>
    <submittedName>
        <fullName evidence="1">Uncharacterized protein</fullName>
    </submittedName>
</protein>
<dbReference type="RefSeq" id="YP_004301062.1">
    <property type="nucleotide sequence ID" value="NC_015251.1"/>
</dbReference>
<name>E5DS59_9CAUD</name>
<gene>
    <name evidence="1" type="ORF">65p225</name>
</gene>
<organism evidence="1 2">
    <name type="scientific">Aeromonas phage 65</name>
    <dbReference type="NCBI Taxonomy" id="2919549"/>
    <lineage>
        <taxon>Viruses</taxon>
        <taxon>Duplodnaviria</taxon>
        <taxon>Heunggongvirae</taxon>
        <taxon>Uroviricota</taxon>
        <taxon>Caudoviricetes</taxon>
        <taxon>Pantevenvirales</taxon>
        <taxon>Straboviridae</taxon>
        <taxon>Emmerichvirinae</taxon>
        <taxon>Ishigurovirus</taxon>
        <taxon>Ishigurovirus osborne</taxon>
    </lineage>
</organism>
<dbReference type="EMBL" id="GU459069">
    <property type="protein sequence ID" value="ADQ53233.1"/>
    <property type="molecule type" value="Genomic_DNA"/>
</dbReference>
<dbReference type="Proteomes" id="UP000008727">
    <property type="component" value="Segment"/>
</dbReference>
<reference evidence="1 2" key="1">
    <citation type="journal article" date="2010" name="Virol. J.">
        <title>Genomes of the T4-related bacteriophages as windows on microbial genome evolution.</title>
        <authorList>
            <person name="Petrov V.M."/>
            <person name="Ratnayaka S."/>
            <person name="Nolan J.M."/>
            <person name="Miller E.S."/>
            <person name="Karam J.D."/>
        </authorList>
    </citation>
    <scope>NUCLEOTIDE SEQUENCE [LARGE SCALE GENOMIC DNA]</scope>
</reference>
<evidence type="ECO:0000313" key="2">
    <source>
        <dbReference type="Proteomes" id="UP000008727"/>
    </source>
</evidence>
<proteinExistence type="predicted"/>